<feature type="transmembrane region" description="Helical" evidence="1">
    <location>
        <begin position="360"/>
        <end position="383"/>
    </location>
</feature>
<evidence type="ECO:0000256" key="1">
    <source>
        <dbReference type="SAM" id="Phobius"/>
    </source>
</evidence>
<keyword evidence="1" id="KW-0812">Transmembrane</keyword>
<proteinExistence type="predicted"/>
<organism evidence="2 3">
    <name type="scientific">Sphingomonas guangdongensis</name>
    <dbReference type="NCBI Taxonomy" id="1141890"/>
    <lineage>
        <taxon>Bacteria</taxon>
        <taxon>Pseudomonadati</taxon>
        <taxon>Pseudomonadota</taxon>
        <taxon>Alphaproteobacteria</taxon>
        <taxon>Sphingomonadales</taxon>
        <taxon>Sphingomonadaceae</taxon>
        <taxon>Sphingomonas</taxon>
    </lineage>
</organism>
<dbReference type="Proteomes" id="UP000219494">
    <property type="component" value="Unassembled WGS sequence"/>
</dbReference>
<feature type="transmembrane region" description="Helical" evidence="1">
    <location>
        <begin position="97"/>
        <end position="117"/>
    </location>
</feature>
<dbReference type="EMBL" id="OBMI01000001">
    <property type="protein sequence ID" value="SOB81136.1"/>
    <property type="molecule type" value="Genomic_DNA"/>
</dbReference>
<protein>
    <recommendedName>
        <fullName evidence="4">Glycosyltransferase RgtA/B/C/D-like domain-containing protein</fullName>
    </recommendedName>
</protein>
<feature type="transmembrane region" description="Helical" evidence="1">
    <location>
        <begin position="187"/>
        <end position="209"/>
    </location>
</feature>
<feature type="transmembrane region" description="Helical" evidence="1">
    <location>
        <begin position="152"/>
        <end position="181"/>
    </location>
</feature>
<dbReference type="AlphaFoldDB" id="A0A285QH17"/>
<feature type="transmembrane region" description="Helical" evidence="1">
    <location>
        <begin position="69"/>
        <end position="90"/>
    </location>
</feature>
<dbReference type="OrthoDB" id="7238679at2"/>
<evidence type="ECO:0000313" key="2">
    <source>
        <dbReference type="EMBL" id="SOB81136.1"/>
    </source>
</evidence>
<dbReference type="RefSeq" id="WP_144033540.1">
    <property type="nucleotide sequence ID" value="NZ_OBMI01000001.1"/>
</dbReference>
<name>A0A285QH17_9SPHN</name>
<keyword evidence="1" id="KW-0472">Membrane</keyword>
<reference evidence="2 3" key="1">
    <citation type="submission" date="2017-07" db="EMBL/GenBank/DDBJ databases">
        <authorList>
            <person name="Sun Z.S."/>
            <person name="Albrecht U."/>
            <person name="Echele G."/>
            <person name="Lee C.C."/>
        </authorList>
    </citation>
    <scope>NUCLEOTIDE SEQUENCE [LARGE SCALE GENOMIC DNA]</scope>
    <source>
        <strain evidence="2 3">CGMCC 1.12672</strain>
    </source>
</reference>
<keyword evidence="1" id="KW-1133">Transmembrane helix</keyword>
<feature type="transmembrane region" description="Helical" evidence="1">
    <location>
        <begin position="12"/>
        <end position="37"/>
    </location>
</feature>
<gene>
    <name evidence="2" type="ORF">SAMN06297144_1415</name>
</gene>
<sequence>MTLVFRHGAPLGSIVLTIFGAVAFLTPALINGFPFIFPDSVDYVLLTPRLYRSPFYQLFFYLTGMKYSIWMPVISQALIAGWVLGVFLTVEARLSLIGSFAAVTLLCLSSSLPVFASFVMPDVFTGVMFVALYLLIIRWADLLRWQRAAMGLAVLVAITVHLSHLTMALITVAASFLLLYIRGEHRAAIAGLTTALMACVASASAFLFYNLTVFGIFSVSPAGSTFFLANLLATGPAREELGQICPNEEFRLCGYRNSLPRDANAILWENGVVNELGGFAAMRDESNRLVGDTLRHRPGQVIAFATRQTIHAVAAINSADDIVPHKPSVGGVIAEVYGESTRRQFAQSLQMHDAFPRGTFNLLVLIGLTLAVPTVAFGLIPLGWRSSTFPVFALGAFLCNAAVCATLSGVHDRYQSRLSWLLPLAALTILSEWSRYRIKRLAGRSTYDVTSHR</sequence>
<keyword evidence="3" id="KW-1185">Reference proteome</keyword>
<feature type="transmembrane region" description="Helical" evidence="1">
    <location>
        <begin position="389"/>
        <end position="410"/>
    </location>
</feature>
<accession>A0A285QH17</accession>
<feature type="transmembrane region" description="Helical" evidence="1">
    <location>
        <begin position="123"/>
        <end position="140"/>
    </location>
</feature>
<evidence type="ECO:0008006" key="4">
    <source>
        <dbReference type="Google" id="ProtNLM"/>
    </source>
</evidence>
<evidence type="ECO:0000313" key="3">
    <source>
        <dbReference type="Proteomes" id="UP000219494"/>
    </source>
</evidence>